<name>A0A0B2SR05_GLYSO</name>
<dbReference type="InterPro" id="IPR011989">
    <property type="entry name" value="ARM-like"/>
</dbReference>
<dbReference type="AlphaFoldDB" id="A0A0B2SR05"/>
<protein>
    <submittedName>
        <fullName evidence="1">Uncharacterized protein</fullName>
    </submittedName>
</protein>
<accession>A0A0B2SR05</accession>
<organism evidence="1">
    <name type="scientific">Glycine soja</name>
    <name type="common">Wild soybean</name>
    <dbReference type="NCBI Taxonomy" id="3848"/>
    <lineage>
        <taxon>Eukaryota</taxon>
        <taxon>Viridiplantae</taxon>
        <taxon>Streptophyta</taxon>
        <taxon>Embryophyta</taxon>
        <taxon>Tracheophyta</taxon>
        <taxon>Spermatophyta</taxon>
        <taxon>Magnoliopsida</taxon>
        <taxon>eudicotyledons</taxon>
        <taxon>Gunneridae</taxon>
        <taxon>Pentapetalae</taxon>
        <taxon>rosids</taxon>
        <taxon>fabids</taxon>
        <taxon>Fabales</taxon>
        <taxon>Fabaceae</taxon>
        <taxon>Papilionoideae</taxon>
        <taxon>50 kb inversion clade</taxon>
        <taxon>NPAAA clade</taxon>
        <taxon>indigoferoid/millettioid clade</taxon>
        <taxon>Phaseoleae</taxon>
        <taxon>Glycine</taxon>
        <taxon>Glycine subgen. Soja</taxon>
    </lineage>
</organism>
<evidence type="ECO:0000313" key="1">
    <source>
        <dbReference type="EMBL" id="KHN46682.1"/>
    </source>
</evidence>
<dbReference type="SUPFAM" id="SSF48371">
    <property type="entry name" value="ARM repeat"/>
    <property type="match status" value="1"/>
</dbReference>
<sequence>MTALGALLGIYKFVTGLVKKAILAANGVSLILPLLDDSDSEIRETSIILLFLFSQHEPKEMAAAGFLANQPKSEQEFTMKLIELSGLDAILSILKTGKMEAKENALSALFRFSEHWFDHDKGKSSNIHW</sequence>
<dbReference type="Gene3D" id="1.25.10.10">
    <property type="entry name" value="Leucine-rich Repeat Variant"/>
    <property type="match status" value="1"/>
</dbReference>
<proteinExistence type="predicted"/>
<reference evidence="1" key="1">
    <citation type="submission" date="2014-07" db="EMBL/GenBank/DDBJ databases">
        <title>Identification of a novel salt tolerance gene in wild soybean by whole-genome sequencing.</title>
        <authorList>
            <person name="Lam H.-M."/>
            <person name="Qi X."/>
            <person name="Li M.-W."/>
            <person name="Liu X."/>
            <person name="Xie M."/>
            <person name="Ni M."/>
            <person name="Xu X."/>
        </authorList>
    </citation>
    <scope>NUCLEOTIDE SEQUENCE [LARGE SCALE GENOMIC DNA]</scope>
    <source>
        <tissue evidence="1">Root</tissue>
    </source>
</reference>
<gene>
    <name evidence="1" type="ORF">glysoja_045158</name>
</gene>
<dbReference type="EMBL" id="KN640978">
    <property type="protein sequence ID" value="KHN46682.1"/>
    <property type="molecule type" value="Genomic_DNA"/>
</dbReference>
<dbReference type="InterPro" id="IPR016024">
    <property type="entry name" value="ARM-type_fold"/>
</dbReference>
<dbReference type="Proteomes" id="UP000053555">
    <property type="component" value="Unassembled WGS sequence"/>
</dbReference>